<dbReference type="AlphaFoldDB" id="A0AAW1VXJ5"/>
<evidence type="ECO:0000313" key="2">
    <source>
        <dbReference type="EMBL" id="KAK9911772.1"/>
    </source>
</evidence>
<organism evidence="2 3">
    <name type="scientific">Rubus argutus</name>
    <name type="common">Southern blackberry</name>
    <dbReference type="NCBI Taxonomy" id="59490"/>
    <lineage>
        <taxon>Eukaryota</taxon>
        <taxon>Viridiplantae</taxon>
        <taxon>Streptophyta</taxon>
        <taxon>Embryophyta</taxon>
        <taxon>Tracheophyta</taxon>
        <taxon>Spermatophyta</taxon>
        <taxon>Magnoliopsida</taxon>
        <taxon>eudicotyledons</taxon>
        <taxon>Gunneridae</taxon>
        <taxon>Pentapetalae</taxon>
        <taxon>rosids</taxon>
        <taxon>fabids</taxon>
        <taxon>Rosales</taxon>
        <taxon>Rosaceae</taxon>
        <taxon>Rosoideae</taxon>
        <taxon>Rosoideae incertae sedis</taxon>
        <taxon>Rubus</taxon>
    </lineage>
</organism>
<comment type="caution">
    <text evidence="2">The sequence shown here is derived from an EMBL/GenBank/DDBJ whole genome shotgun (WGS) entry which is preliminary data.</text>
</comment>
<gene>
    <name evidence="2" type="ORF">M0R45_035662</name>
</gene>
<feature type="compositionally biased region" description="Gly residues" evidence="1">
    <location>
        <begin position="26"/>
        <end position="36"/>
    </location>
</feature>
<feature type="compositionally biased region" description="Polar residues" evidence="1">
    <location>
        <begin position="1"/>
        <end position="12"/>
    </location>
</feature>
<name>A0AAW1VXJ5_RUBAR</name>
<sequence>MAWTRAGQQQVHGLNCADGRDSGQHGMDGGGAGSTGRGRRWLCGSAQVVHGLGLFCRLVELRWWLELERMKGYGGDERWLWRSGAGSSK</sequence>
<evidence type="ECO:0000256" key="1">
    <source>
        <dbReference type="SAM" id="MobiDB-lite"/>
    </source>
</evidence>
<dbReference type="Proteomes" id="UP001457282">
    <property type="component" value="Unassembled WGS sequence"/>
</dbReference>
<keyword evidence="3" id="KW-1185">Reference proteome</keyword>
<protein>
    <submittedName>
        <fullName evidence="2">Uncharacterized protein</fullName>
    </submittedName>
</protein>
<reference evidence="2 3" key="1">
    <citation type="journal article" date="2023" name="G3 (Bethesda)">
        <title>A chromosome-length genome assembly and annotation of blackberry (Rubus argutus, cv. 'Hillquist').</title>
        <authorList>
            <person name="Bruna T."/>
            <person name="Aryal R."/>
            <person name="Dudchenko O."/>
            <person name="Sargent D.J."/>
            <person name="Mead D."/>
            <person name="Buti M."/>
            <person name="Cavallini A."/>
            <person name="Hytonen T."/>
            <person name="Andres J."/>
            <person name="Pham M."/>
            <person name="Weisz D."/>
            <person name="Mascagni F."/>
            <person name="Usai G."/>
            <person name="Natali L."/>
            <person name="Bassil N."/>
            <person name="Fernandez G.E."/>
            <person name="Lomsadze A."/>
            <person name="Armour M."/>
            <person name="Olukolu B."/>
            <person name="Poorten T."/>
            <person name="Britton C."/>
            <person name="Davik J."/>
            <person name="Ashrafi H."/>
            <person name="Aiden E.L."/>
            <person name="Borodovsky M."/>
            <person name="Worthington M."/>
        </authorList>
    </citation>
    <scope>NUCLEOTIDE SEQUENCE [LARGE SCALE GENOMIC DNA]</scope>
    <source>
        <strain evidence="2">PI 553951</strain>
    </source>
</reference>
<proteinExistence type="predicted"/>
<accession>A0AAW1VXJ5</accession>
<dbReference type="EMBL" id="JBEDUW010000007">
    <property type="protein sequence ID" value="KAK9911772.1"/>
    <property type="molecule type" value="Genomic_DNA"/>
</dbReference>
<feature type="region of interest" description="Disordered" evidence="1">
    <location>
        <begin position="1"/>
        <end position="36"/>
    </location>
</feature>
<evidence type="ECO:0000313" key="3">
    <source>
        <dbReference type="Proteomes" id="UP001457282"/>
    </source>
</evidence>